<organism evidence="9 10">
    <name type="scientific">Saccoglossus kowalevskii</name>
    <name type="common">Acorn worm</name>
    <dbReference type="NCBI Taxonomy" id="10224"/>
    <lineage>
        <taxon>Eukaryota</taxon>
        <taxon>Metazoa</taxon>
        <taxon>Hemichordata</taxon>
        <taxon>Enteropneusta</taxon>
        <taxon>Harrimaniidae</taxon>
        <taxon>Saccoglossus</taxon>
    </lineage>
</organism>
<dbReference type="NCBIfam" id="TIGR00231">
    <property type="entry name" value="small_GTP"/>
    <property type="match status" value="1"/>
</dbReference>
<evidence type="ECO:0000313" key="10">
    <source>
        <dbReference type="RefSeq" id="XP_002735670.1"/>
    </source>
</evidence>
<dbReference type="PANTHER" id="PTHR46149:SF3">
    <property type="entry name" value="MIP08469P"/>
    <property type="match status" value="1"/>
</dbReference>
<evidence type="ECO:0000256" key="3">
    <source>
        <dbReference type="ARBA" id="ARBA00022481"/>
    </source>
</evidence>
<keyword evidence="4" id="KW-0547">Nucleotide-binding</keyword>
<evidence type="ECO:0000256" key="5">
    <source>
        <dbReference type="ARBA" id="ARBA00023136"/>
    </source>
</evidence>
<dbReference type="PRINTS" id="PR00449">
    <property type="entry name" value="RASTRNSFRMNG"/>
</dbReference>
<evidence type="ECO:0000256" key="1">
    <source>
        <dbReference type="ARBA" id="ARBA00004193"/>
    </source>
</evidence>
<name>A0ABM0GRF7_SACKO</name>
<keyword evidence="6" id="KW-0449">Lipoprotein</keyword>
<proteinExistence type="inferred from homology"/>
<keyword evidence="2" id="KW-1003">Cell membrane</keyword>
<dbReference type="SMART" id="SM00176">
    <property type="entry name" value="RAN"/>
    <property type="match status" value="1"/>
</dbReference>
<dbReference type="InterPro" id="IPR052236">
    <property type="entry name" value="Small_GTPase_RasD"/>
</dbReference>
<protein>
    <submittedName>
        <fullName evidence="10">Dexamethasone-induced Ras-related protein 1-like</fullName>
    </submittedName>
</protein>
<reference evidence="10" key="1">
    <citation type="submission" date="2025-08" db="UniProtKB">
        <authorList>
            <consortium name="RefSeq"/>
        </authorList>
    </citation>
    <scope>IDENTIFICATION</scope>
    <source>
        <tissue evidence="10">Testes</tissue>
    </source>
</reference>
<dbReference type="GeneID" id="100372222"/>
<evidence type="ECO:0000256" key="2">
    <source>
        <dbReference type="ARBA" id="ARBA00022475"/>
    </source>
</evidence>
<dbReference type="SMART" id="SM00174">
    <property type="entry name" value="RHO"/>
    <property type="match status" value="1"/>
</dbReference>
<gene>
    <name evidence="10" type="primary">LOC100372222</name>
</gene>
<evidence type="ECO:0000256" key="7">
    <source>
        <dbReference type="ARBA" id="ARBA00038061"/>
    </source>
</evidence>
<evidence type="ECO:0000313" key="9">
    <source>
        <dbReference type="Proteomes" id="UP000694865"/>
    </source>
</evidence>
<dbReference type="InterPro" id="IPR005225">
    <property type="entry name" value="Small_GTP-bd"/>
</dbReference>
<dbReference type="Gene3D" id="3.40.50.300">
    <property type="entry name" value="P-loop containing nucleotide triphosphate hydrolases"/>
    <property type="match status" value="1"/>
</dbReference>
<feature type="compositionally biased region" description="Basic and acidic residues" evidence="8">
    <location>
        <begin position="253"/>
        <end position="272"/>
    </location>
</feature>
<evidence type="ECO:0000256" key="6">
    <source>
        <dbReference type="ARBA" id="ARBA00023288"/>
    </source>
</evidence>
<dbReference type="Pfam" id="PF00071">
    <property type="entry name" value="Ras"/>
    <property type="match status" value="1"/>
</dbReference>
<dbReference type="SMART" id="SM00173">
    <property type="entry name" value="RAS"/>
    <property type="match status" value="1"/>
</dbReference>
<evidence type="ECO:0000256" key="4">
    <source>
        <dbReference type="ARBA" id="ARBA00023134"/>
    </source>
</evidence>
<dbReference type="RefSeq" id="XP_002735670.1">
    <property type="nucleotide sequence ID" value="XM_002735624.2"/>
</dbReference>
<dbReference type="PROSITE" id="PS51419">
    <property type="entry name" value="RAB"/>
    <property type="match status" value="1"/>
</dbReference>
<evidence type="ECO:0000256" key="8">
    <source>
        <dbReference type="SAM" id="MobiDB-lite"/>
    </source>
</evidence>
<dbReference type="PANTHER" id="PTHR46149">
    <property type="entry name" value="MIP08469P"/>
    <property type="match status" value="1"/>
</dbReference>
<dbReference type="SMART" id="SM00175">
    <property type="entry name" value="RAB"/>
    <property type="match status" value="1"/>
</dbReference>
<comment type="subcellular location">
    <subcellularLocation>
        <location evidence="1">Cell membrane</location>
        <topology evidence="1">Lipid-anchor</topology>
    </subcellularLocation>
</comment>
<feature type="region of interest" description="Disordered" evidence="8">
    <location>
        <begin position="251"/>
        <end position="272"/>
    </location>
</feature>
<dbReference type="InterPro" id="IPR001806">
    <property type="entry name" value="Small_GTPase"/>
</dbReference>
<dbReference type="SUPFAM" id="SSF52540">
    <property type="entry name" value="P-loop containing nucleoside triphosphate hydrolases"/>
    <property type="match status" value="1"/>
</dbReference>
<comment type="similarity">
    <text evidence="7">Belongs to the small GTPase superfamily. RasD family.</text>
</comment>
<keyword evidence="9" id="KW-1185">Reference proteome</keyword>
<accession>A0ABM0GRF7</accession>
<keyword evidence="5" id="KW-0472">Membrane</keyword>
<dbReference type="Proteomes" id="UP000694865">
    <property type="component" value="Unplaced"/>
</dbReference>
<dbReference type="PROSITE" id="PS51421">
    <property type="entry name" value="RAS"/>
    <property type="match status" value="1"/>
</dbReference>
<keyword evidence="3" id="KW-0488">Methylation</keyword>
<keyword evidence="4" id="KW-0342">GTP-binding</keyword>
<sequence length="272" mass="30842">MAMSQSVSTQIVDSEMNALAKNCYRLVMLGTAKVGKTAIVNRFLENRFDESYTPTIEDFHRKIYKIKGEVYRLDILDTSGNNPFPAMERLSLLTGDIFILVYSVDNRASYEEVLRIREQILQTKGSKRSISAVPMVIAGNKCDKESRREVRLEDVRRTLGSARKCSFYETSAKKNINIDMLFQALFEHAKMPNEMSPALHRKISATTSPNLSTNSRGVTLRRKISDACGVIAPHARRPSLRSDLMAVNAKLRQSRDMEQDEDDGRKDRCALQ</sequence>
<dbReference type="InterPro" id="IPR027417">
    <property type="entry name" value="P-loop_NTPase"/>
</dbReference>